<dbReference type="EMBL" id="FUHW01000030">
    <property type="protein sequence ID" value="SJM64396.1"/>
    <property type="molecule type" value="Genomic_DNA"/>
</dbReference>
<keyword evidence="3" id="KW-0411">Iron-sulfur</keyword>
<evidence type="ECO:0000256" key="4">
    <source>
        <dbReference type="ARBA" id="ARBA00023125"/>
    </source>
</evidence>
<evidence type="ECO:0000256" key="1">
    <source>
        <dbReference type="ARBA" id="ARBA00022714"/>
    </source>
</evidence>
<evidence type="ECO:0000256" key="3">
    <source>
        <dbReference type="ARBA" id="ARBA00023014"/>
    </source>
</evidence>
<keyword evidence="2" id="KW-0408">Iron</keyword>
<accession>A0A1R4G8A9</accession>
<keyword evidence="7" id="KW-1185">Reference proteome</keyword>
<dbReference type="GO" id="GO:0003677">
    <property type="term" value="F:DNA binding"/>
    <property type="evidence" value="ECO:0007669"/>
    <property type="project" value="UniProtKB-KW"/>
</dbReference>
<keyword evidence="1" id="KW-0001">2Fe-2S</keyword>
<evidence type="ECO:0000313" key="7">
    <source>
        <dbReference type="Proteomes" id="UP000195913"/>
    </source>
</evidence>
<name>A0A1R4G8A9_9MICC</name>
<dbReference type="GO" id="GO:0003700">
    <property type="term" value="F:DNA-binding transcription factor activity"/>
    <property type="evidence" value="ECO:0007669"/>
    <property type="project" value="InterPro"/>
</dbReference>
<dbReference type="PANTHER" id="PTHR30204:SF0">
    <property type="entry name" value="REDOX-SENSITIVE TRANSCRIPTIONAL ACTIVATOR SOXR"/>
    <property type="match status" value="1"/>
</dbReference>
<reference evidence="6 7" key="1">
    <citation type="submission" date="2017-02" db="EMBL/GenBank/DDBJ databases">
        <authorList>
            <person name="Peterson S.W."/>
        </authorList>
    </citation>
    <scope>NUCLEOTIDE SEQUENCE [LARGE SCALE GENOMIC DNA]</scope>
    <source>
        <strain evidence="6 7">B Ar 00.02</strain>
    </source>
</reference>
<dbReference type="Gene3D" id="1.10.1660.10">
    <property type="match status" value="1"/>
</dbReference>
<dbReference type="InterPro" id="IPR000551">
    <property type="entry name" value="MerR-type_HTH_dom"/>
</dbReference>
<dbReference type="PANTHER" id="PTHR30204">
    <property type="entry name" value="REDOX-CYCLING DRUG-SENSING TRANSCRIPTIONAL ACTIVATOR SOXR"/>
    <property type="match status" value="1"/>
</dbReference>
<dbReference type="PROSITE" id="PS50937">
    <property type="entry name" value="HTH_MERR_2"/>
    <property type="match status" value="1"/>
</dbReference>
<keyword evidence="4" id="KW-0238">DNA-binding</keyword>
<dbReference type="SUPFAM" id="SSF46955">
    <property type="entry name" value="Putative DNA-binding domain"/>
    <property type="match status" value="1"/>
</dbReference>
<dbReference type="SMART" id="SM00422">
    <property type="entry name" value="HTH_MERR"/>
    <property type="match status" value="1"/>
</dbReference>
<dbReference type="GO" id="GO:0051537">
    <property type="term" value="F:2 iron, 2 sulfur cluster binding"/>
    <property type="evidence" value="ECO:0007669"/>
    <property type="project" value="UniProtKB-KW"/>
</dbReference>
<evidence type="ECO:0000259" key="5">
    <source>
        <dbReference type="PROSITE" id="PS50937"/>
    </source>
</evidence>
<evidence type="ECO:0000313" key="6">
    <source>
        <dbReference type="EMBL" id="SJM64396.1"/>
    </source>
</evidence>
<feature type="domain" description="HTH merR-type" evidence="5">
    <location>
        <begin position="8"/>
        <end position="76"/>
    </location>
</feature>
<dbReference type="Pfam" id="PF13411">
    <property type="entry name" value="MerR_1"/>
    <property type="match status" value="1"/>
</dbReference>
<organism evidence="6 7">
    <name type="scientific">Arthrobacter rhombi</name>
    <dbReference type="NCBI Taxonomy" id="71253"/>
    <lineage>
        <taxon>Bacteria</taxon>
        <taxon>Bacillati</taxon>
        <taxon>Actinomycetota</taxon>
        <taxon>Actinomycetes</taxon>
        <taxon>Micrococcales</taxon>
        <taxon>Micrococcaceae</taxon>
        <taxon>Arthrobacter</taxon>
    </lineage>
</organism>
<evidence type="ECO:0000256" key="2">
    <source>
        <dbReference type="ARBA" id="ARBA00023004"/>
    </source>
</evidence>
<dbReference type="GO" id="GO:0006979">
    <property type="term" value="P:response to oxidative stress"/>
    <property type="evidence" value="ECO:0007669"/>
    <property type="project" value="InterPro"/>
</dbReference>
<dbReference type="NCBIfam" id="TIGR01950">
    <property type="entry name" value="SoxR"/>
    <property type="match status" value="1"/>
</dbReference>
<gene>
    <name evidence="6" type="ORF">FM101_08555</name>
</gene>
<dbReference type="Proteomes" id="UP000195913">
    <property type="component" value="Unassembled WGS sequence"/>
</dbReference>
<dbReference type="PRINTS" id="PR00040">
    <property type="entry name" value="HTHMERR"/>
</dbReference>
<dbReference type="AlphaFoldDB" id="A0A1R4G8A9"/>
<proteinExistence type="predicted"/>
<dbReference type="InterPro" id="IPR009061">
    <property type="entry name" value="DNA-bd_dom_put_sf"/>
</dbReference>
<dbReference type="InterPro" id="IPR047057">
    <property type="entry name" value="MerR_fam"/>
</dbReference>
<dbReference type="RefSeq" id="WP_086998292.1">
    <property type="nucleotide sequence ID" value="NZ_FUHW01000030.1"/>
</dbReference>
<dbReference type="InterPro" id="IPR010211">
    <property type="entry name" value="Redox-sen_tscrpt-act_SoxR"/>
</dbReference>
<keyword evidence="1" id="KW-0479">Metal-binding</keyword>
<sequence length="147" mass="16121">MTSHSTDSLPITQVSRRSGLTTATLRFYEEQGLIAPVGRVGGKRVYRRHILRRLAFIAAAQRVGLSLAEIREALAPMPVDHAPTPSDWNRLSAPWKERVDTAIVGLQNLRRSLDDCIGCGCLSMKTCAILNPEDAAAAEGKGARWLR</sequence>
<protein>
    <submittedName>
        <fullName evidence="6">Redox-sensitive transcriptional activator SoxR</fullName>
    </submittedName>
</protein>